<evidence type="ECO:0000313" key="3">
    <source>
        <dbReference type="Proteomes" id="UP001331761"/>
    </source>
</evidence>
<keyword evidence="3" id="KW-1185">Reference proteome</keyword>
<keyword evidence="1" id="KW-0732">Signal</keyword>
<name>A0AAN8EY36_TRICO</name>
<feature type="signal peptide" evidence="1">
    <location>
        <begin position="1"/>
        <end position="17"/>
    </location>
</feature>
<feature type="non-terminal residue" evidence="2">
    <location>
        <position position="98"/>
    </location>
</feature>
<feature type="chain" id="PRO_5042976938" evidence="1">
    <location>
        <begin position="18"/>
        <end position="98"/>
    </location>
</feature>
<dbReference type="AlphaFoldDB" id="A0AAN8EY36"/>
<reference evidence="2 3" key="1">
    <citation type="submission" date="2019-10" db="EMBL/GenBank/DDBJ databases">
        <title>Assembly and Annotation for the nematode Trichostrongylus colubriformis.</title>
        <authorList>
            <person name="Martin J."/>
        </authorList>
    </citation>
    <scope>NUCLEOTIDE SEQUENCE [LARGE SCALE GENOMIC DNA]</scope>
    <source>
        <strain evidence="2">G859</strain>
        <tissue evidence="2">Whole worm</tissue>
    </source>
</reference>
<evidence type="ECO:0000313" key="2">
    <source>
        <dbReference type="EMBL" id="KAK5969300.1"/>
    </source>
</evidence>
<evidence type="ECO:0000256" key="1">
    <source>
        <dbReference type="SAM" id="SignalP"/>
    </source>
</evidence>
<organism evidence="2 3">
    <name type="scientific">Trichostrongylus colubriformis</name>
    <name type="common">Black scour worm</name>
    <dbReference type="NCBI Taxonomy" id="6319"/>
    <lineage>
        <taxon>Eukaryota</taxon>
        <taxon>Metazoa</taxon>
        <taxon>Ecdysozoa</taxon>
        <taxon>Nematoda</taxon>
        <taxon>Chromadorea</taxon>
        <taxon>Rhabditida</taxon>
        <taxon>Rhabditina</taxon>
        <taxon>Rhabditomorpha</taxon>
        <taxon>Strongyloidea</taxon>
        <taxon>Trichostrongylidae</taxon>
        <taxon>Trichostrongylus</taxon>
    </lineage>
</organism>
<comment type="caution">
    <text evidence="2">The sequence shown here is derived from an EMBL/GenBank/DDBJ whole genome shotgun (WGS) entry which is preliminary data.</text>
</comment>
<proteinExistence type="predicted"/>
<dbReference type="Proteomes" id="UP001331761">
    <property type="component" value="Unassembled WGS sequence"/>
</dbReference>
<protein>
    <submittedName>
        <fullName evidence="2">Uncharacterized protein</fullName>
    </submittedName>
</protein>
<gene>
    <name evidence="2" type="ORF">GCK32_020793</name>
</gene>
<accession>A0AAN8EY36</accession>
<dbReference type="EMBL" id="WIXE01020311">
    <property type="protein sequence ID" value="KAK5969300.1"/>
    <property type="molecule type" value="Genomic_DNA"/>
</dbReference>
<sequence>MKNPLFLPLLIIGAAKSFRSEICNTNEDEHWTLIKRNIPHSHCLTLLFKNSSSNGCTMTSFAYGFSNTSEDLCTISYDTITCYCARNCPEGDAESVQV</sequence>